<dbReference type="EMBL" id="CP000542">
    <property type="protein sequence ID" value="ABM57225.1"/>
    <property type="molecule type" value="Genomic_DNA"/>
</dbReference>
<dbReference type="OrthoDB" id="5292672at2"/>
<proteinExistence type="inferred from homology"/>
<dbReference type="RefSeq" id="WP_011809232.1">
    <property type="nucleotide sequence ID" value="NC_008786.1"/>
</dbReference>
<evidence type="ECO:0000256" key="2">
    <source>
        <dbReference type="ARBA" id="ARBA00023002"/>
    </source>
</evidence>
<dbReference type="NCBIfam" id="NF006597">
    <property type="entry name" value="PRK09134.1"/>
    <property type="match status" value="1"/>
</dbReference>
<dbReference type="PRINTS" id="PR00080">
    <property type="entry name" value="SDRFAMILY"/>
</dbReference>
<evidence type="ECO:0000313" key="4">
    <source>
        <dbReference type="Proteomes" id="UP000000374"/>
    </source>
</evidence>
<gene>
    <name evidence="3" type="ordered locus">Veis_1465</name>
</gene>
<evidence type="ECO:0000313" key="3">
    <source>
        <dbReference type="EMBL" id="ABM57225.1"/>
    </source>
</evidence>
<dbReference type="KEGG" id="vei:Veis_1465"/>
<dbReference type="InterPro" id="IPR002347">
    <property type="entry name" value="SDR_fam"/>
</dbReference>
<sequence>MSCPPDSPAAVSAIGAGQVDTSCPPDSPAASTLAAKGRTVLVTGAARRLGRSMALALAAAGWQVAVHYRSSAQEATETVAECEGLSGASASFRADFQDEAAVRALVPRVVRHFGRLDALVNSASVFEHDSAASFGFAALEKHLRSNTGAPVLLAQALHQHILARAAADEQAQGVVVNLLDQKLWNTNPDFISYTLSKAALEAAGNMLALALAPRVRVVGVAPGLTLTSALLSAQKFAQLHRLSPLGRSSTPDDVAAAVLFALENRSITGTTLLVDGGQHLMRFERDFSMM</sequence>
<reference evidence="4" key="1">
    <citation type="submission" date="2006-12" db="EMBL/GenBank/DDBJ databases">
        <title>Complete sequence of chromosome 1 of Verminephrobacter eiseniae EF01-2.</title>
        <authorList>
            <person name="Copeland A."/>
            <person name="Lucas S."/>
            <person name="Lapidus A."/>
            <person name="Barry K."/>
            <person name="Detter J.C."/>
            <person name="Glavina del Rio T."/>
            <person name="Dalin E."/>
            <person name="Tice H."/>
            <person name="Pitluck S."/>
            <person name="Chertkov O."/>
            <person name="Brettin T."/>
            <person name="Bruce D."/>
            <person name="Han C."/>
            <person name="Tapia R."/>
            <person name="Gilna P."/>
            <person name="Schmutz J."/>
            <person name="Larimer F."/>
            <person name="Land M."/>
            <person name="Hauser L."/>
            <person name="Kyrpides N."/>
            <person name="Kim E."/>
            <person name="Stahl D."/>
            <person name="Richardson P."/>
        </authorList>
    </citation>
    <scope>NUCLEOTIDE SEQUENCE [LARGE SCALE GENOMIC DNA]</scope>
    <source>
        <strain evidence="4">EF01-2</strain>
    </source>
</reference>
<dbReference type="STRING" id="391735.Veis_1465"/>
<protein>
    <submittedName>
        <fullName evidence="3">Short-chain dehydrogenase/reductase SDR</fullName>
    </submittedName>
</protein>
<dbReference type="PANTHER" id="PTHR43639:SF1">
    <property type="entry name" value="SHORT-CHAIN DEHYDROGENASE_REDUCTASE FAMILY PROTEIN"/>
    <property type="match status" value="1"/>
</dbReference>
<dbReference type="Pfam" id="PF13561">
    <property type="entry name" value="adh_short_C2"/>
    <property type="match status" value="1"/>
</dbReference>
<dbReference type="Gene3D" id="3.40.50.720">
    <property type="entry name" value="NAD(P)-binding Rossmann-like Domain"/>
    <property type="match status" value="1"/>
</dbReference>
<dbReference type="eggNOG" id="COG1028">
    <property type="taxonomic scope" value="Bacteria"/>
</dbReference>
<keyword evidence="4" id="KW-1185">Reference proteome</keyword>
<dbReference type="GeneID" id="76460088"/>
<dbReference type="SUPFAM" id="SSF51735">
    <property type="entry name" value="NAD(P)-binding Rossmann-fold domains"/>
    <property type="match status" value="1"/>
</dbReference>
<dbReference type="PRINTS" id="PR00081">
    <property type="entry name" value="GDHRDH"/>
</dbReference>
<accession>A1WHW8</accession>
<comment type="similarity">
    <text evidence="1">Belongs to the short-chain dehydrogenases/reductases (SDR) family.</text>
</comment>
<keyword evidence="2" id="KW-0560">Oxidoreductase</keyword>
<dbReference type="HOGENOM" id="CLU_010194_1_3_4"/>
<dbReference type="PANTHER" id="PTHR43639">
    <property type="entry name" value="OXIDOREDUCTASE, SHORT-CHAIN DEHYDROGENASE/REDUCTASE FAMILY (AFU_ORTHOLOGUE AFUA_5G02870)"/>
    <property type="match status" value="1"/>
</dbReference>
<dbReference type="Proteomes" id="UP000000374">
    <property type="component" value="Chromosome"/>
</dbReference>
<dbReference type="AlphaFoldDB" id="A1WHW8"/>
<dbReference type="InterPro" id="IPR036291">
    <property type="entry name" value="NAD(P)-bd_dom_sf"/>
</dbReference>
<organism evidence="3 4">
    <name type="scientific">Verminephrobacter eiseniae (strain EF01-2)</name>
    <dbReference type="NCBI Taxonomy" id="391735"/>
    <lineage>
        <taxon>Bacteria</taxon>
        <taxon>Pseudomonadati</taxon>
        <taxon>Pseudomonadota</taxon>
        <taxon>Betaproteobacteria</taxon>
        <taxon>Burkholderiales</taxon>
        <taxon>Comamonadaceae</taxon>
        <taxon>Verminephrobacter</taxon>
    </lineage>
</organism>
<dbReference type="GO" id="GO:0016491">
    <property type="term" value="F:oxidoreductase activity"/>
    <property type="evidence" value="ECO:0007669"/>
    <property type="project" value="UniProtKB-KW"/>
</dbReference>
<name>A1WHW8_VEREI</name>
<evidence type="ECO:0000256" key="1">
    <source>
        <dbReference type="ARBA" id="ARBA00006484"/>
    </source>
</evidence>